<dbReference type="NCBIfam" id="TIGR03413">
    <property type="entry name" value="GSH_gloB"/>
    <property type="match status" value="1"/>
</dbReference>
<feature type="binding site" evidence="7">
    <location>
        <position position="144"/>
    </location>
    <ligand>
        <name>Zn(2+)</name>
        <dbReference type="ChEBI" id="CHEBI:29105"/>
        <label>2</label>
    </ligand>
</feature>
<dbReference type="PANTHER" id="PTHR43705:SF1">
    <property type="entry name" value="HYDROXYACYLGLUTATHIONE HYDROLASE GLOB"/>
    <property type="match status" value="1"/>
</dbReference>
<proteinExistence type="inferred from homology"/>
<comment type="cofactor">
    <cofactor evidence="7">
        <name>Zn(2+)</name>
        <dbReference type="ChEBI" id="CHEBI:29105"/>
    </cofactor>
    <text evidence="7">Binds 2 Zn(2+) ions per subunit.</text>
</comment>
<accession>A0ABT8EMA3</accession>
<dbReference type="RefSeq" id="WP_266123640.1">
    <property type="nucleotide sequence ID" value="NZ_JAJHNU010000004.1"/>
</dbReference>
<keyword evidence="4 7" id="KW-0479">Metal-binding</keyword>
<dbReference type="CDD" id="cd07723">
    <property type="entry name" value="hydroxyacylglutathione_hydrolase_MBL-fold"/>
    <property type="match status" value="1"/>
</dbReference>
<evidence type="ECO:0000313" key="10">
    <source>
        <dbReference type="Proteomes" id="UP001168613"/>
    </source>
</evidence>
<feature type="binding site" evidence="7">
    <location>
        <position position="69"/>
    </location>
    <ligand>
        <name>Zn(2+)</name>
        <dbReference type="ChEBI" id="CHEBI:29105"/>
        <label>2</label>
    </ligand>
</feature>
<dbReference type="InterPro" id="IPR001279">
    <property type="entry name" value="Metallo-B-lactamas"/>
</dbReference>
<dbReference type="InterPro" id="IPR050110">
    <property type="entry name" value="Glyoxalase_II_hydrolase"/>
</dbReference>
<dbReference type="PANTHER" id="PTHR43705">
    <property type="entry name" value="HYDROXYACYLGLUTATHIONE HYDROLASE"/>
    <property type="match status" value="1"/>
</dbReference>
<feature type="domain" description="Metallo-beta-lactamase" evidence="8">
    <location>
        <begin position="23"/>
        <end position="182"/>
    </location>
</feature>
<feature type="binding site" evidence="7">
    <location>
        <position position="182"/>
    </location>
    <ligand>
        <name>Zn(2+)</name>
        <dbReference type="ChEBI" id="CHEBI:29105"/>
        <label>2</label>
    </ligand>
</feature>
<name>A0ABT8EMA3_9BURK</name>
<comment type="subunit">
    <text evidence="7">Monomer.</text>
</comment>
<feature type="binding site" evidence="7">
    <location>
        <position position="68"/>
    </location>
    <ligand>
        <name>Zn(2+)</name>
        <dbReference type="ChEBI" id="CHEBI:29105"/>
        <label>2</label>
    </ligand>
</feature>
<evidence type="ECO:0000256" key="7">
    <source>
        <dbReference type="HAMAP-Rule" id="MF_01374"/>
    </source>
</evidence>
<evidence type="ECO:0000256" key="1">
    <source>
        <dbReference type="ARBA" id="ARBA00001623"/>
    </source>
</evidence>
<gene>
    <name evidence="7 9" type="primary">gloB</name>
    <name evidence="9" type="ORF">LMS43_14130</name>
</gene>
<dbReference type="Gene3D" id="3.60.15.10">
    <property type="entry name" value="Ribonuclease Z/Hydroxyacylglutathione hydrolase-like"/>
    <property type="match status" value="1"/>
</dbReference>
<dbReference type="SUPFAM" id="SSF56281">
    <property type="entry name" value="Metallo-hydrolase/oxidoreductase"/>
    <property type="match status" value="1"/>
</dbReference>
<comment type="caution">
    <text evidence="9">The sequence shown here is derived from an EMBL/GenBank/DDBJ whole genome shotgun (WGS) entry which is preliminary data.</text>
</comment>
<dbReference type="InterPro" id="IPR017782">
    <property type="entry name" value="Hydroxyacylglutathione_Hdrlase"/>
</dbReference>
<dbReference type="GO" id="GO:0004416">
    <property type="term" value="F:hydroxyacylglutathione hydrolase activity"/>
    <property type="evidence" value="ECO:0007669"/>
    <property type="project" value="UniProtKB-EC"/>
</dbReference>
<feature type="binding site" evidence="7">
    <location>
        <position position="144"/>
    </location>
    <ligand>
        <name>Zn(2+)</name>
        <dbReference type="ChEBI" id="CHEBI:29105"/>
        <label>1</label>
    </ligand>
</feature>
<dbReference type="EMBL" id="JAJHNU010000004">
    <property type="protein sequence ID" value="MDN4122429.1"/>
    <property type="molecule type" value="Genomic_DNA"/>
</dbReference>
<keyword evidence="5 7" id="KW-0378">Hydrolase</keyword>
<comment type="pathway">
    <text evidence="2 7">Secondary metabolite metabolism; methylglyoxal degradation; (R)-lactate from methylglyoxal: step 2/2.</text>
</comment>
<keyword evidence="10" id="KW-1185">Reference proteome</keyword>
<evidence type="ECO:0000259" key="8">
    <source>
        <dbReference type="SMART" id="SM00849"/>
    </source>
</evidence>
<dbReference type="EC" id="3.1.2.6" evidence="7"/>
<comment type="catalytic activity">
    <reaction evidence="1 7">
        <text>an S-(2-hydroxyacyl)glutathione + H2O = a 2-hydroxy carboxylate + glutathione + H(+)</text>
        <dbReference type="Rhea" id="RHEA:21864"/>
        <dbReference type="ChEBI" id="CHEBI:15377"/>
        <dbReference type="ChEBI" id="CHEBI:15378"/>
        <dbReference type="ChEBI" id="CHEBI:57925"/>
        <dbReference type="ChEBI" id="CHEBI:58896"/>
        <dbReference type="ChEBI" id="CHEBI:71261"/>
        <dbReference type="EC" id="3.1.2.6"/>
    </reaction>
</comment>
<evidence type="ECO:0000256" key="6">
    <source>
        <dbReference type="ARBA" id="ARBA00022833"/>
    </source>
</evidence>
<evidence type="ECO:0000256" key="2">
    <source>
        <dbReference type="ARBA" id="ARBA00004963"/>
    </source>
</evidence>
<keyword evidence="6 7" id="KW-0862">Zinc</keyword>
<evidence type="ECO:0000256" key="5">
    <source>
        <dbReference type="ARBA" id="ARBA00022801"/>
    </source>
</evidence>
<comment type="function">
    <text evidence="7">Thiolesterase that catalyzes the hydrolysis of S-D-lactoyl-glutathione to form glutathione and D-lactic acid.</text>
</comment>
<dbReference type="Pfam" id="PF00753">
    <property type="entry name" value="Lactamase_B"/>
    <property type="match status" value="1"/>
</dbReference>
<reference evidence="9" key="1">
    <citation type="submission" date="2021-11" db="EMBL/GenBank/DDBJ databases">
        <title>Draft genome sequence of Alcaligenes endophyticus type strain CCUG 75668T.</title>
        <authorList>
            <person name="Salva-Serra F."/>
            <person name="Duran R.E."/>
            <person name="Seeger M."/>
            <person name="Moore E.R.B."/>
            <person name="Jaen-Luchoro D."/>
        </authorList>
    </citation>
    <scope>NUCLEOTIDE SEQUENCE</scope>
    <source>
        <strain evidence="9">CCUG 75668</strain>
    </source>
</reference>
<feature type="binding site" evidence="7">
    <location>
        <position position="122"/>
    </location>
    <ligand>
        <name>Zn(2+)</name>
        <dbReference type="ChEBI" id="CHEBI:29105"/>
        <label>1</label>
    </ligand>
</feature>
<feature type="binding site" evidence="7">
    <location>
        <position position="64"/>
    </location>
    <ligand>
        <name>Zn(2+)</name>
        <dbReference type="ChEBI" id="CHEBI:29105"/>
        <label>1</label>
    </ligand>
</feature>
<organism evidence="9 10">
    <name type="scientific">Alcaligenes endophyticus</name>
    <dbReference type="NCBI Taxonomy" id="1929088"/>
    <lineage>
        <taxon>Bacteria</taxon>
        <taxon>Pseudomonadati</taxon>
        <taxon>Pseudomonadota</taxon>
        <taxon>Betaproteobacteria</taxon>
        <taxon>Burkholderiales</taxon>
        <taxon>Alcaligenaceae</taxon>
        <taxon>Alcaligenes</taxon>
    </lineage>
</organism>
<feature type="binding site" evidence="7">
    <location>
        <position position="66"/>
    </location>
    <ligand>
        <name>Zn(2+)</name>
        <dbReference type="ChEBI" id="CHEBI:29105"/>
        <label>1</label>
    </ligand>
</feature>
<evidence type="ECO:0000256" key="3">
    <source>
        <dbReference type="ARBA" id="ARBA00006759"/>
    </source>
</evidence>
<dbReference type="InterPro" id="IPR035680">
    <property type="entry name" value="Clx_II_MBL"/>
</dbReference>
<evidence type="ECO:0000313" key="9">
    <source>
        <dbReference type="EMBL" id="MDN4122429.1"/>
    </source>
</evidence>
<dbReference type="PIRSF" id="PIRSF005457">
    <property type="entry name" value="Glx"/>
    <property type="match status" value="1"/>
</dbReference>
<dbReference type="SMART" id="SM00849">
    <property type="entry name" value="Lactamase_B"/>
    <property type="match status" value="1"/>
</dbReference>
<dbReference type="Proteomes" id="UP001168613">
    <property type="component" value="Unassembled WGS sequence"/>
</dbReference>
<evidence type="ECO:0000256" key="4">
    <source>
        <dbReference type="ARBA" id="ARBA00022723"/>
    </source>
</evidence>
<dbReference type="InterPro" id="IPR036866">
    <property type="entry name" value="RibonucZ/Hydroxyglut_hydro"/>
</dbReference>
<sequence length="270" mass="29852">MKKAKYTPAAPADLPIPIPALTDNYIWALRRGDQALLVDPGEAQPALQWLAAHGLQLAAILLTHHHADHVGGVKDILDQHPAPVWGPAKERLPVCDIRVKQDDVVHIPSMNLSLKVLDIPGHTAGHVAYYGENEVQQGFVFCGDTLFAGGCGRLFEGTPTQMLESLDKLAALPTHTLICCAHEYTQSNLRWALEVDSGNLPLQQRWQDTCILRDQEQATVPSTLETELATNPFLRTRQATIMQAAEHYAGHPLNDAVEVFAQLREWKNTF</sequence>
<protein>
    <recommendedName>
        <fullName evidence="7">Hydroxyacylglutathione hydrolase</fullName>
        <ecNumber evidence="7">3.1.2.6</ecNumber>
    </recommendedName>
    <alternativeName>
        <fullName evidence="7">Glyoxalase II</fullName>
        <shortName evidence="7">Glx II</shortName>
    </alternativeName>
</protein>
<dbReference type="Pfam" id="PF16123">
    <property type="entry name" value="HAGH_C"/>
    <property type="match status" value="1"/>
</dbReference>
<comment type="similarity">
    <text evidence="3 7">Belongs to the metallo-beta-lactamase superfamily. Glyoxalase II family.</text>
</comment>
<dbReference type="InterPro" id="IPR032282">
    <property type="entry name" value="HAGH_C"/>
</dbReference>
<dbReference type="HAMAP" id="MF_01374">
    <property type="entry name" value="Glyoxalase_2"/>
    <property type="match status" value="1"/>
</dbReference>